<comment type="caution">
    <text evidence="3">The sequence shown here is derived from an EMBL/GenBank/DDBJ whole genome shotgun (WGS) entry which is preliminary data.</text>
</comment>
<dbReference type="VEuPathDB" id="VectorBase:HLOH_059894"/>
<dbReference type="Gene3D" id="1.10.287.950">
    <property type="entry name" value="Methyl-accepting chemotaxis protein"/>
    <property type="match status" value="1"/>
</dbReference>
<dbReference type="Pfam" id="PF25298">
    <property type="entry name" value="Baculo_FP_2nd"/>
    <property type="match status" value="1"/>
</dbReference>
<evidence type="ECO:0000313" key="4">
    <source>
        <dbReference type="Proteomes" id="UP000821853"/>
    </source>
</evidence>
<evidence type="ECO:0000256" key="1">
    <source>
        <dbReference type="SAM" id="Coils"/>
    </source>
</evidence>
<organism evidence="3 4">
    <name type="scientific">Haemaphysalis longicornis</name>
    <name type="common">Bush tick</name>
    <dbReference type="NCBI Taxonomy" id="44386"/>
    <lineage>
        <taxon>Eukaryota</taxon>
        <taxon>Metazoa</taxon>
        <taxon>Ecdysozoa</taxon>
        <taxon>Arthropoda</taxon>
        <taxon>Chelicerata</taxon>
        <taxon>Arachnida</taxon>
        <taxon>Acari</taxon>
        <taxon>Parasitiformes</taxon>
        <taxon>Ixodida</taxon>
        <taxon>Ixodoidea</taxon>
        <taxon>Ixodidae</taxon>
        <taxon>Haemaphysalinae</taxon>
        <taxon>Haemaphysalis</taxon>
    </lineage>
</organism>
<evidence type="ECO:0000259" key="2">
    <source>
        <dbReference type="Pfam" id="PF25298"/>
    </source>
</evidence>
<proteinExistence type="predicted"/>
<keyword evidence="4" id="KW-1185">Reference proteome</keyword>
<dbReference type="InterPro" id="IPR004244">
    <property type="entry name" value="Transposase_22"/>
</dbReference>
<dbReference type="Proteomes" id="UP000821853">
    <property type="component" value="Chromosome 9"/>
</dbReference>
<gene>
    <name evidence="3" type="ORF">HPB48_000967</name>
</gene>
<evidence type="ECO:0000313" key="3">
    <source>
        <dbReference type="EMBL" id="KAH9381987.1"/>
    </source>
</evidence>
<name>A0A9J6H3V8_HAELO</name>
<dbReference type="EMBL" id="JABSTR010000011">
    <property type="protein sequence ID" value="KAH9381987.1"/>
    <property type="molecule type" value="Genomic_DNA"/>
</dbReference>
<dbReference type="PANTHER" id="PTHR11505">
    <property type="entry name" value="L1 TRANSPOSABLE ELEMENT-RELATED"/>
    <property type="match status" value="1"/>
</dbReference>
<protein>
    <recommendedName>
        <fullName evidence="2">FP protein C-terminal domain-containing protein</fullName>
    </recommendedName>
</protein>
<dbReference type="OrthoDB" id="6509011at2759"/>
<reference evidence="3 4" key="1">
    <citation type="journal article" date="2020" name="Cell">
        <title>Large-Scale Comparative Analyses of Tick Genomes Elucidate Their Genetic Diversity and Vector Capacities.</title>
        <authorList>
            <consortium name="Tick Genome and Microbiome Consortium (TIGMIC)"/>
            <person name="Jia N."/>
            <person name="Wang J."/>
            <person name="Shi W."/>
            <person name="Du L."/>
            <person name="Sun Y."/>
            <person name="Zhan W."/>
            <person name="Jiang J.F."/>
            <person name="Wang Q."/>
            <person name="Zhang B."/>
            <person name="Ji P."/>
            <person name="Bell-Sakyi L."/>
            <person name="Cui X.M."/>
            <person name="Yuan T.T."/>
            <person name="Jiang B.G."/>
            <person name="Yang W.F."/>
            <person name="Lam T.T."/>
            <person name="Chang Q.C."/>
            <person name="Ding S.J."/>
            <person name="Wang X.J."/>
            <person name="Zhu J.G."/>
            <person name="Ruan X.D."/>
            <person name="Zhao L."/>
            <person name="Wei J.T."/>
            <person name="Ye R.Z."/>
            <person name="Que T.C."/>
            <person name="Du C.H."/>
            <person name="Zhou Y.H."/>
            <person name="Cheng J.X."/>
            <person name="Dai P.F."/>
            <person name="Guo W.B."/>
            <person name="Han X.H."/>
            <person name="Huang E.J."/>
            <person name="Li L.F."/>
            <person name="Wei W."/>
            <person name="Gao Y.C."/>
            <person name="Liu J.Z."/>
            <person name="Shao H.Z."/>
            <person name="Wang X."/>
            <person name="Wang C.C."/>
            <person name="Yang T.C."/>
            <person name="Huo Q.B."/>
            <person name="Li W."/>
            <person name="Chen H.Y."/>
            <person name="Chen S.E."/>
            <person name="Zhou L.G."/>
            <person name="Ni X.B."/>
            <person name="Tian J.H."/>
            <person name="Sheng Y."/>
            <person name="Liu T."/>
            <person name="Pan Y.S."/>
            <person name="Xia L.Y."/>
            <person name="Li J."/>
            <person name="Zhao F."/>
            <person name="Cao W.C."/>
        </authorList>
    </citation>
    <scope>NUCLEOTIDE SEQUENCE [LARGE SCALE GENOMIC DNA]</scope>
    <source>
        <strain evidence="3">HaeL-2018</strain>
    </source>
</reference>
<feature type="coiled-coil region" evidence="1">
    <location>
        <begin position="23"/>
        <end position="85"/>
    </location>
</feature>
<feature type="domain" description="FP protein C-terminal" evidence="2">
    <location>
        <begin position="192"/>
        <end position="240"/>
    </location>
</feature>
<sequence length="241" mass="27898">MDDVAKALKGFRQELRDIKASIVKELREECNELKKSVEFMSKQFDAMSERCKNIDKENAELKKANAALSAECDVLKQQARHFENRVTDLEQYSRNKNIEIKGLTETEHEKLPEMIKKLGDVVNVPIAEKDMEVCHRVPRKVGECPNVVVQFTTRTKRDAVLEAARKRRVNTADFGLNGRSPVYINEHLCLSVKRLLGQVTARKNEKHWKYAWTKQGKIFARKTDESRVLRVRCADDLEKIE</sequence>
<keyword evidence="1" id="KW-0175">Coiled coil</keyword>
<dbReference type="InterPro" id="IPR057251">
    <property type="entry name" value="FP_C"/>
</dbReference>
<dbReference type="OMA" id="NIEHEHR"/>
<accession>A0A9J6H3V8</accession>
<dbReference type="AlphaFoldDB" id="A0A9J6H3V8"/>